<organism evidence="1 2">
    <name type="scientific">Sporocytophaga myxococcoides</name>
    <dbReference type="NCBI Taxonomy" id="153721"/>
    <lineage>
        <taxon>Bacteria</taxon>
        <taxon>Pseudomonadati</taxon>
        <taxon>Bacteroidota</taxon>
        <taxon>Cytophagia</taxon>
        <taxon>Cytophagales</taxon>
        <taxon>Cytophagaceae</taxon>
        <taxon>Sporocytophaga</taxon>
    </lineage>
</organism>
<proteinExistence type="predicted"/>
<comment type="caution">
    <text evidence="1">The sequence shown here is derived from an EMBL/GenBank/DDBJ whole genome shotgun (WGS) entry which is preliminary data.</text>
</comment>
<dbReference type="Proteomes" id="UP000030185">
    <property type="component" value="Unassembled WGS sequence"/>
</dbReference>
<reference evidence="1 2" key="1">
    <citation type="submission" date="2014-09" db="EMBL/GenBank/DDBJ databases">
        <title>Sporocytophaga myxococcoides PG-01 genome sequencing.</title>
        <authorList>
            <person name="Liu L."/>
            <person name="Gao P.J."/>
            <person name="Chen G.J."/>
            <person name="Wang L.S."/>
        </authorList>
    </citation>
    <scope>NUCLEOTIDE SEQUENCE [LARGE SCALE GENOMIC DNA]</scope>
    <source>
        <strain evidence="1 2">PG-01</strain>
    </source>
</reference>
<dbReference type="AlphaFoldDB" id="A0A098LGL1"/>
<name>A0A098LGL1_9BACT</name>
<protein>
    <submittedName>
        <fullName evidence="1">Uncharacterized protein</fullName>
    </submittedName>
</protein>
<evidence type="ECO:0000313" key="2">
    <source>
        <dbReference type="Proteomes" id="UP000030185"/>
    </source>
</evidence>
<sequence length="52" mass="5994">MTTIFMSFSEIGTFTSSASSIHDTSVGIVKRIKHDIKKERTIRKSIYMKQKE</sequence>
<gene>
    <name evidence="1" type="ORF">MYP_2806</name>
</gene>
<dbReference type="EMBL" id="BBLT01000005">
    <property type="protein sequence ID" value="GAL85577.1"/>
    <property type="molecule type" value="Genomic_DNA"/>
</dbReference>
<evidence type="ECO:0000313" key="1">
    <source>
        <dbReference type="EMBL" id="GAL85577.1"/>
    </source>
</evidence>
<keyword evidence="2" id="KW-1185">Reference proteome</keyword>
<accession>A0A098LGL1</accession>